<keyword evidence="3 5" id="KW-1133">Transmembrane helix</keyword>
<dbReference type="EMBL" id="RRYP01009515">
    <property type="protein sequence ID" value="TNV79016.1"/>
    <property type="molecule type" value="Genomic_DNA"/>
</dbReference>
<feature type="transmembrane region" description="Helical" evidence="5">
    <location>
        <begin position="200"/>
        <end position="222"/>
    </location>
</feature>
<feature type="transmembrane region" description="Helical" evidence="5">
    <location>
        <begin position="113"/>
        <end position="130"/>
    </location>
</feature>
<keyword evidence="4 5" id="KW-0472">Membrane</keyword>
<evidence type="ECO:0000256" key="3">
    <source>
        <dbReference type="ARBA" id="ARBA00022989"/>
    </source>
</evidence>
<evidence type="ECO:0000256" key="5">
    <source>
        <dbReference type="SAM" id="Phobius"/>
    </source>
</evidence>
<dbReference type="Proteomes" id="UP000785679">
    <property type="component" value="Unassembled WGS sequence"/>
</dbReference>
<evidence type="ECO:0000256" key="4">
    <source>
        <dbReference type="ARBA" id="ARBA00023136"/>
    </source>
</evidence>
<dbReference type="InterPro" id="IPR037185">
    <property type="entry name" value="EmrE-like"/>
</dbReference>
<gene>
    <name evidence="6" type="ORF">FGO68_gene6476</name>
</gene>
<dbReference type="SUPFAM" id="SSF103481">
    <property type="entry name" value="Multidrug resistance efflux transporter EmrE"/>
    <property type="match status" value="1"/>
</dbReference>
<keyword evidence="7" id="KW-1185">Reference proteome</keyword>
<dbReference type="Gene3D" id="1.10.3730.20">
    <property type="match status" value="1"/>
</dbReference>
<dbReference type="GO" id="GO:0015165">
    <property type="term" value="F:pyrimidine nucleotide-sugar transmembrane transporter activity"/>
    <property type="evidence" value="ECO:0007669"/>
    <property type="project" value="InterPro"/>
</dbReference>
<organism evidence="6 7">
    <name type="scientific">Halteria grandinella</name>
    <dbReference type="NCBI Taxonomy" id="5974"/>
    <lineage>
        <taxon>Eukaryota</taxon>
        <taxon>Sar</taxon>
        <taxon>Alveolata</taxon>
        <taxon>Ciliophora</taxon>
        <taxon>Intramacronucleata</taxon>
        <taxon>Spirotrichea</taxon>
        <taxon>Stichotrichia</taxon>
        <taxon>Sporadotrichida</taxon>
        <taxon>Halteriidae</taxon>
        <taxon>Halteria</taxon>
    </lineage>
</organism>
<evidence type="ECO:0000256" key="1">
    <source>
        <dbReference type="ARBA" id="ARBA00004141"/>
    </source>
</evidence>
<dbReference type="AlphaFoldDB" id="A0A8J8NRU2"/>
<feature type="transmembrane region" description="Helical" evidence="5">
    <location>
        <begin position="142"/>
        <end position="158"/>
    </location>
</feature>
<dbReference type="Pfam" id="PF04142">
    <property type="entry name" value="Nuc_sug_transp"/>
    <property type="match status" value="1"/>
</dbReference>
<keyword evidence="2 5" id="KW-0812">Transmembrane</keyword>
<comment type="caution">
    <text evidence="6">The sequence shown here is derived from an EMBL/GenBank/DDBJ whole genome shotgun (WGS) entry which is preliminary data.</text>
</comment>
<dbReference type="PANTHER" id="PTHR13146">
    <property type="match status" value="1"/>
</dbReference>
<name>A0A8J8NRU2_HALGN</name>
<comment type="subcellular location">
    <subcellularLocation>
        <location evidence="1">Membrane</location>
        <topology evidence="1">Multi-pass membrane protein</topology>
    </subcellularLocation>
</comment>
<feature type="transmembrane region" description="Helical" evidence="5">
    <location>
        <begin position="29"/>
        <end position="49"/>
    </location>
</feature>
<dbReference type="GO" id="GO:0000139">
    <property type="term" value="C:Golgi membrane"/>
    <property type="evidence" value="ECO:0007669"/>
    <property type="project" value="InterPro"/>
</dbReference>
<proteinExistence type="predicted"/>
<sequence>MLISGTANTILMKLQNQTPGVDQVPFQHPYVQCAIMFVGEFLCLGVYGAKKLYLKYYGKEEVIGSPGQAQAETLHLKTNINPLLLAIPASFDCIASTLMNIALTMVVASVYQMLRGLIIVITAIMSVIFLKRKLYRHHWSSMSVIFIGVFMVGLAKFIDPKSKGGETKIGGLALLVVAQLFAGCLLIVEEKLLGDYYLDPLKVVGLEGMWGIIFWCILLPILQQISCEPSQFCPTTSVQMDCSLPYQYAFASPLHSSIASA</sequence>
<dbReference type="InterPro" id="IPR007271">
    <property type="entry name" value="Nuc_sug_transpt"/>
</dbReference>
<reference evidence="6" key="1">
    <citation type="submission" date="2019-06" db="EMBL/GenBank/DDBJ databases">
        <authorList>
            <person name="Zheng W."/>
        </authorList>
    </citation>
    <scope>NUCLEOTIDE SEQUENCE</scope>
    <source>
        <strain evidence="6">QDHG01</strain>
    </source>
</reference>
<dbReference type="PANTHER" id="PTHR13146:SF0">
    <property type="entry name" value="SOLUTE CARRIER FAMILY 35 MEMBER F6"/>
    <property type="match status" value="1"/>
</dbReference>
<protein>
    <submittedName>
        <fullName evidence="6">Uncharacterized protein</fullName>
    </submittedName>
</protein>
<dbReference type="OrthoDB" id="300580at2759"/>
<accession>A0A8J8NRU2</accession>
<evidence type="ECO:0000256" key="2">
    <source>
        <dbReference type="ARBA" id="ARBA00022692"/>
    </source>
</evidence>
<evidence type="ECO:0000313" key="7">
    <source>
        <dbReference type="Proteomes" id="UP000785679"/>
    </source>
</evidence>
<evidence type="ECO:0000313" key="6">
    <source>
        <dbReference type="EMBL" id="TNV79016.1"/>
    </source>
</evidence>
<feature type="transmembrane region" description="Helical" evidence="5">
    <location>
        <begin position="170"/>
        <end position="188"/>
    </location>
</feature>